<dbReference type="EMBL" id="CM026426">
    <property type="protein sequence ID" value="KAG0571695.1"/>
    <property type="molecule type" value="Genomic_DNA"/>
</dbReference>
<gene>
    <name evidence="1" type="ORF">KC19_VG034800</name>
</gene>
<name>A0A8T0HLL9_CERPU</name>
<proteinExistence type="predicted"/>
<evidence type="ECO:0000313" key="1">
    <source>
        <dbReference type="EMBL" id="KAG0571695.1"/>
    </source>
</evidence>
<sequence>MSWAPLWSPKLRRPVCSGSASPSLLITSLSQNTNPAGQHDTDMIASNTNKIAQEFDTKFECEGVVTGLRGEAGLCRVVRWQGSRGNLGGARLSTPKLPV</sequence>
<dbReference type="Proteomes" id="UP000822688">
    <property type="component" value="Chromosome V"/>
</dbReference>
<organism evidence="1 2">
    <name type="scientific">Ceratodon purpureus</name>
    <name type="common">Fire moss</name>
    <name type="synonym">Dicranum purpureum</name>
    <dbReference type="NCBI Taxonomy" id="3225"/>
    <lineage>
        <taxon>Eukaryota</taxon>
        <taxon>Viridiplantae</taxon>
        <taxon>Streptophyta</taxon>
        <taxon>Embryophyta</taxon>
        <taxon>Bryophyta</taxon>
        <taxon>Bryophytina</taxon>
        <taxon>Bryopsida</taxon>
        <taxon>Dicranidae</taxon>
        <taxon>Pseudoditrichales</taxon>
        <taxon>Ditrichaceae</taxon>
        <taxon>Ceratodon</taxon>
    </lineage>
</organism>
<keyword evidence="2" id="KW-1185">Reference proteome</keyword>
<protein>
    <submittedName>
        <fullName evidence="1">Uncharacterized protein</fullName>
    </submittedName>
</protein>
<accession>A0A8T0HLL9</accession>
<dbReference type="AlphaFoldDB" id="A0A8T0HLL9"/>
<evidence type="ECO:0000313" key="2">
    <source>
        <dbReference type="Proteomes" id="UP000822688"/>
    </source>
</evidence>
<reference evidence="1" key="1">
    <citation type="submission" date="2020-06" db="EMBL/GenBank/DDBJ databases">
        <title>WGS assembly of Ceratodon purpureus strain R40.</title>
        <authorList>
            <person name="Carey S.B."/>
            <person name="Jenkins J."/>
            <person name="Shu S."/>
            <person name="Lovell J.T."/>
            <person name="Sreedasyam A."/>
            <person name="Maumus F."/>
            <person name="Tiley G.P."/>
            <person name="Fernandez-Pozo N."/>
            <person name="Barry K."/>
            <person name="Chen C."/>
            <person name="Wang M."/>
            <person name="Lipzen A."/>
            <person name="Daum C."/>
            <person name="Saski C.A."/>
            <person name="Payton A.C."/>
            <person name="Mcbreen J.C."/>
            <person name="Conrad R.E."/>
            <person name="Kollar L.M."/>
            <person name="Olsson S."/>
            <person name="Huttunen S."/>
            <person name="Landis J.B."/>
            <person name="Wickett N.J."/>
            <person name="Johnson M.G."/>
            <person name="Rensing S.A."/>
            <person name="Grimwood J."/>
            <person name="Schmutz J."/>
            <person name="Mcdaniel S.F."/>
        </authorList>
    </citation>
    <scope>NUCLEOTIDE SEQUENCE</scope>
    <source>
        <strain evidence="1">R40</strain>
    </source>
</reference>
<comment type="caution">
    <text evidence="1">The sequence shown here is derived from an EMBL/GenBank/DDBJ whole genome shotgun (WGS) entry which is preliminary data.</text>
</comment>